<dbReference type="PANTHER" id="PTHR46494">
    <property type="entry name" value="CORA FAMILY METAL ION TRANSPORTER (EUROFUNG)"/>
    <property type="match status" value="1"/>
</dbReference>
<keyword evidence="3 8" id="KW-0813">Transport</keyword>
<dbReference type="OrthoDB" id="9803416at2"/>
<evidence type="ECO:0000256" key="6">
    <source>
        <dbReference type="ARBA" id="ARBA00022989"/>
    </source>
</evidence>
<keyword evidence="4 8" id="KW-1003">Cell membrane</keyword>
<keyword evidence="8" id="KW-0460">Magnesium</keyword>
<dbReference type="RefSeq" id="WP_145295891.1">
    <property type="nucleotide sequence ID" value="NZ_CP036299.1"/>
</dbReference>
<reference evidence="10 11" key="1">
    <citation type="submission" date="2019-02" db="EMBL/GenBank/DDBJ databases">
        <title>Deep-cultivation of Planctomycetes and their phenomic and genomic characterization uncovers novel biology.</title>
        <authorList>
            <person name="Wiegand S."/>
            <person name="Jogler M."/>
            <person name="Boedeker C."/>
            <person name="Pinto D."/>
            <person name="Vollmers J."/>
            <person name="Rivas-Marin E."/>
            <person name="Kohn T."/>
            <person name="Peeters S.H."/>
            <person name="Heuer A."/>
            <person name="Rast P."/>
            <person name="Oberbeckmann S."/>
            <person name="Bunk B."/>
            <person name="Jeske O."/>
            <person name="Meyerdierks A."/>
            <person name="Storesund J.E."/>
            <person name="Kallscheuer N."/>
            <person name="Luecker S."/>
            <person name="Lage O.M."/>
            <person name="Pohl T."/>
            <person name="Merkel B.J."/>
            <person name="Hornburger P."/>
            <person name="Mueller R.-W."/>
            <person name="Bruemmer F."/>
            <person name="Labrenz M."/>
            <person name="Spormann A.M."/>
            <person name="Op den Camp H."/>
            <person name="Overmann J."/>
            <person name="Amann R."/>
            <person name="Jetten M.S.M."/>
            <person name="Mascher T."/>
            <person name="Medema M.H."/>
            <person name="Devos D.P."/>
            <person name="Kaster A.-K."/>
            <person name="Ovreas L."/>
            <person name="Rohde M."/>
            <person name="Galperin M.Y."/>
            <person name="Jogler C."/>
        </authorList>
    </citation>
    <scope>NUCLEOTIDE SEQUENCE [LARGE SCALE GENOMIC DNA]</scope>
    <source>
        <strain evidence="10 11">Spb1</strain>
    </source>
</reference>
<feature type="transmembrane region" description="Helical" evidence="8">
    <location>
        <begin position="343"/>
        <end position="364"/>
    </location>
</feature>
<proteinExistence type="inferred from homology"/>
<gene>
    <name evidence="8 10" type="primary">corA</name>
    <name evidence="10" type="ORF">Spb1_07270</name>
</gene>
<organism evidence="10 11">
    <name type="scientific">Planctopirus ephydatiae</name>
    <dbReference type="NCBI Taxonomy" id="2528019"/>
    <lineage>
        <taxon>Bacteria</taxon>
        <taxon>Pseudomonadati</taxon>
        <taxon>Planctomycetota</taxon>
        <taxon>Planctomycetia</taxon>
        <taxon>Planctomycetales</taxon>
        <taxon>Planctomycetaceae</taxon>
        <taxon>Planctopirus</taxon>
    </lineage>
</organism>
<keyword evidence="8" id="KW-0406">Ion transport</keyword>
<keyword evidence="5 8" id="KW-0812">Transmembrane</keyword>
<dbReference type="InterPro" id="IPR045863">
    <property type="entry name" value="CorA_TM1_TM2"/>
</dbReference>
<name>A0A518GK16_9PLAN</name>
<keyword evidence="7 8" id="KW-0472">Membrane</keyword>
<comment type="function">
    <text evidence="8">Mediates influx of magnesium ions.</text>
</comment>
<dbReference type="AlphaFoldDB" id="A0A518GK16"/>
<dbReference type="SUPFAM" id="SSF143865">
    <property type="entry name" value="CorA soluble domain-like"/>
    <property type="match status" value="1"/>
</dbReference>
<comment type="similarity">
    <text evidence="2 8">Belongs to the CorA metal ion transporter (MIT) (TC 1.A.35) family.</text>
</comment>
<dbReference type="Pfam" id="PF01544">
    <property type="entry name" value="CorA"/>
    <property type="match status" value="1"/>
</dbReference>
<evidence type="ECO:0000256" key="9">
    <source>
        <dbReference type="SAM" id="MobiDB-lite"/>
    </source>
</evidence>
<dbReference type="InterPro" id="IPR045861">
    <property type="entry name" value="CorA_cytoplasmic_dom"/>
</dbReference>
<protein>
    <recommendedName>
        <fullName evidence="8">Magnesium transport protein CorA</fullName>
    </recommendedName>
</protein>
<feature type="transmembrane region" description="Helical" evidence="8">
    <location>
        <begin position="312"/>
        <end position="331"/>
    </location>
</feature>
<dbReference type="GO" id="GO:0015095">
    <property type="term" value="F:magnesium ion transmembrane transporter activity"/>
    <property type="evidence" value="ECO:0007669"/>
    <property type="project" value="UniProtKB-UniRule"/>
</dbReference>
<dbReference type="InterPro" id="IPR004488">
    <property type="entry name" value="Mg/Co-transport_prot_CorA"/>
</dbReference>
<evidence type="ECO:0000256" key="1">
    <source>
        <dbReference type="ARBA" id="ARBA00004651"/>
    </source>
</evidence>
<dbReference type="EMBL" id="CP036299">
    <property type="protein sequence ID" value="QDV28861.1"/>
    <property type="molecule type" value="Genomic_DNA"/>
</dbReference>
<dbReference type="KEGG" id="peh:Spb1_07270"/>
<evidence type="ECO:0000256" key="5">
    <source>
        <dbReference type="ARBA" id="ARBA00022692"/>
    </source>
</evidence>
<dbReference type="GO" id="GO:0000287">
    <property type="term" value="F:magnesium ion binding"/>
    <property type="evidence" value="ECO:0007669"/>
    <property type="project" value="TreeGrafter"/>
</dbReference>
<evidence type="ECO:0000313" key="10">
    <source>
        <dbReference type="EMBL" id="QDV28861.1"/>
    </source>
</evidence>
<evidence type="ECO:0000256" key="3">
    <source>
        <dbReference type="ARBA" id="ARBA00022448"/>
    </source>
</evidence>
<dbReference type="FunFam" id="1.20.58.340:FF:000012">
    <property type="entry name" value="Magnesium transport protein CorA"/>
    <property type="match status" value="1"/>
</dbReference>
<dbReference type="CDD" id="cd12828">
    <property type="entry name" value="TmCorA-like_1"/>
    <property type="match status" value="1"/>
</dbReference>
<evidence type="ECO:0000256" key="8">
    <source>
        <dbReference type="RuleBase" id="RU362010"/>
    </source>
</evidence>
<sequence length="382" mass="44057">MSSSPPSLAAASIPPNSRKGEIRRRWFRRRTAVGLPPGTITPHEQRPARMELISYSPSDYREAADFSIEQLPNLLIPDRVHWLNIDGYGDAELLKSLAGDFKIHPLAMEDVVNTHQRAKVDNYDDQLFIVARRVLGPPFRSEQISFVLVGNILLTFQEDLEGDCFDNVRERLKSGRGRTRTLGVDYLLYELLDAVIDSYFPVIEGMGEDLDRIEEAVQGQPNPESLRRIHDHRIDLLQLRRAAWPLREAIQHLLRGEFQQIGRETLLYLRDGYDHVVQIMDILDIYRETCGDLRDYYYNIVSSRTNDVMRTLTIISTLFLPVTFVAGIYGMNFENMPEIKDPWGYPLCLLAMALIAGGFLVFFWRKGWLRSFDKQAGRRRLD</sequence>
<dbReference type="GO" id="GO:0015087">
    <property type="term" value="F:cobalt ion transmembrane transporter activity"/>
    <property type="evidence" value="ECO:0007669"/>
    <property type="project" value="UniProtKB-UniRule"/>
</dbReference>
<evidence type="ECO:0000313" key="11">
    <source>
        <dbReference type="Proteomes" id="UP000315349"/>
    </source>
</evidence>
<dbReference type="NCBIfam" id="TIGR00383">
    <property type="entry name" value="corA"/>
    <property type="match status" value="1"/>
</dbReference>
<evidence type="ECO:0000256" key="2">
    <source>
        <dbReference type="ARBA" id="ARBA00009765"/>
    </source>
</evidence>
<feature type="region of interest" description="Disordered" evidence="9">
    <location>
        <begin position="1"/>
        <end position="21"/>
    </location>
</feature>
<feature type="compositionally biased region" description="Low complexity" evidence="9">
    <location>
        <begin position="1"/>
        <end position="17"/>
    </location>
</feature>
<dbReference type="GO" id="GO:0005886">
    <property type="term" value="C:plasma membrane"/>
    <property type="evidence" value="ECO:0007669"/>
    <property type="project" value="UniProtKB-SubCell"/>
</dbReference>
<dbReference type="SUPFAM" id="SSF144083">
    <property type="entry name" value="Magnesium transport protein CorA, transmembrane region"/>
    <property type="match status" value="1"/>
</dbReference>
<dbReference type="GO" id="GO:0050897">
    <property type="term" value="F:cobalt ion binding"/>
    <property type="evidence" value="ECO:0007669"/>
    <property type="project" value="TreeGrafter"/>
</dbReference>
<dbReference type="Gene3D" id="1.20.58.340">
    <property type="entry name" value="Magnesium transport protein CorA, transmembrane region"/>
    <property type="match status" value="2"/>
</dbReference>
<evidence type="ECO:0000256" key="7">
    <source>
        <dbReference type="ARBA" id="ARBA00023136"/>
    </source>
</evidence>
<dbReference type="Proteomes" id="UP000315349">
    <property type="component" value="Chromosome"/>
</dbReference>
<dbReference type="InterPro" id="IPR002523">
    <property type="entry name" value="MgTranspt_CorA/ZnTranspt_ZntB"/>
</dbReference>
<comment type="subcellular location">
    <subcellularLocation>
        <location evidence="1">Cell membrane</location>
        <topology evidence="1">Multi-pass membrane protein</topology>
    </subcellularLocation>
    <subcellularLocation>
        <location evidence="8">Membrane</location>
        <topology evidence="8">Multi-pass membrane protein</topology>
    </subcellularLocation>
</comment>
<accession>A0A518GK16</accession>
<evidence type="ECO:0000256" key="4">
    <source>
        <dbReference type="ARBA" id="ARBA00022475"/>
    </source>
</evidence>
<keyword evidence="6 8" id="KW-1133">Transmembrane helix</keyword>
<dbReference type="PANTHER" id="PTHR46494:SF1">
    <property type="entry name" value="CORA FAMILY METAL ION TRANSPORTER (EUROFUNG)"/>
    <property type="match status" value="1"/>
</dbReference>
<dbReference type="Gene3D" id="3.30.460.20">
    <property type="entry name" value="CorA soluble domain-like"/>
    <property type="match status" value="1"/>
</dbReference>
<keyword evidence="11" id="KW-1185">Reference proteome</keyword>